<dbReference type="STRING" id="1280941.HY2_09815"/>
<evidence type="ECO:0000256" key="4">
    <source>
        <dbReference type="ARBA" id="ARBA00022989"/>
    </source>
</evidence>
<evidence type="ECO:0000256" key="2">
    <source>
        <dbReference type="ARBA" id="ARBA00022448"/>
    </source>
</evidence>
<dbReference type="Proteomes" id="UP000249123">
    <property type="component" value="Unassembled WGS sequence"/>
</dbReference>
<dbReference type="eggNOG" id="COG2271">
    <property type="taxonomic scope" value="Bacteria"/>
</dbReference>
<dbReference type="InterPro" id="IPR011701">
    <property type="entry name" value="MFS"/>
</dbReference>
<dbReference type="PANTHER" id="PTHR23505:SF79">
    <property type="entry name" value="PROTEIN SPINSTER"/>
    <property type="match status" value="1"/>
</dbReference>
<dbReference type="Pfam" id="PF07690">
    <property type="entry name" value="MFS_1"/>
    <property type="match status" value="1"/>
</dbReference>
<dbReference type="GO" id="GO:0022857">
    <property type="term" value="F:transmembrane transporter activity"/>
    <property type="evidence" value="ECO:0007669"/>
    <property type="project" value="InterPro"/>
</dbReference>
<evidence type="ECO:0000256" key="1">
    <source>
        <dbReference type="ARBA" id="ARBA00004141"/>
    </source>
</evidence>
<evidence type="ECO:0000256" key="5">
    <source>
        <dbReference type="ARBA" id="ARBA00023136"/>
    </source>
</evidence>
<dbReference type="PANTHER" id="PTHR23505">
    <property type="entry name" value="SPINSTER"/>
    <property type="match status" value="1"/>
</dbReference>
<gene>
    <name evidence="7" type="ORF">HY3_02780</name>
</gene>
<organism evidence="7 8">
    <name type="scientific">Hyphomonas pacifica</name>
    <dbReference type="NCBI Taxonomy" id="1280941"/>
    <lineage>
        <taxon>Bacteria</taxon>
        <taxon>Pseudomonadati</taxon>
        <taxon>Pseudomonadota</taxon>
        <taxon>Alphaproteobacteria</taxon>
        <taxon>Hyphomonadales</taxon>
        <taxon>Hyphomonadaceae</taxon>
        <taxon>Hyphomonas</taxon>
    </lineage>
</organism>
<reference evidence="7 8" key="1">
    <citation type="submission" date="2013-04" db="EMBL/GenBank/DDBJ databases">
        <title>Hyphomonas sp. T24B3 Genome Sequencing.</title>
        <authorList>
            <person name="Lai Q."/>
            <person name="Shao Z."/>
        </authorList>
    </citation>
    <scope>NUCLEOTIDE SEQUENCE [LARGE SCALE GENOMIC DNA]</scope>
    <source>
        <strain evidence="7 8">T24B3</strain>
    </source>
</reference>
<keyword evidence="2" id="KW-0813">Transport</keyword>
<sequence>MTDTTAGQSNTGGHITGFGSKGYRTYVLIALMLVYTLNFIDRTLISVVAQPIINTFQLNDTQWGLLSGPPFALFYAAMGIPIAMWADRANRVMIIALCIIIWSVMTALCGMATAFIWLLVFRVGVAIGEAGCTPPANSLITDYYPPKSRAGALGIYSMGVTLGAVLAQLFGGSIAGIKGEDFGNWIGSLGLGGLFSGLDWSTVEGWRIAFVVVGAPGVIIALILMFTIKEPPRGYSDPPSANSGKKAPFFDAFREFASKPTFWWLSLGAALVAFVGYGLISFQAPFLQRVHGIGVRDAAVLYGAPLAAVSAVGTFLGGYISEKLEGRFPTIAAWLPGAGLMIAVPAYIAAFFSPSLEVAFGLWIIAGITHYLYLSGQYMVGTAIVSPQSRATTIAVMLLIISLIGNGIGPLFVGAMSDFFMGQEISKAGLSALADTFNPRLCGTDPAALGADGPELCRAYANGLRYSMAATVLFFVVAAGCYFMASRSFARDRYNPDMPASGMGT</sequence>
<dbReference type="InterPro" id="IPR036259">
    <property type="entry name" value="MFS_trans_sf"/>
</dbReference>
<dbReference type="AlphaFoldDB" id="A0A062U682"/>
<dbReference type="InterPro" id="IPR020846">
    <property type="entry name" value="MFS_dom"/>
</dbReference>
<keyword evidence="3" id="KW-0812">Transmembrane</keyword>
<dbReference type="GO" id="GO:0016020">
    <property type="term" value="C:membrane"/>
    <property type="evidence" value="ECO:0007669"/>
    <property type="project" value="UniProtKB-SubCell"/>
</dbReference>
<dbReference type="PROSITE" id="PS50850">
    <property type="entry name" value="MFS"/>
    <property type="match status" value="1"/>
</dbReference>
<comment type="subcellular location">
    <subcellularLocation>
        <location evidence="1">Membrane</location>
        <topology evidence="1">Multi-pass membrane protein</topology>
    </subcellularLocation>
</comment>
<evidence type="ECO:0000313" key="8">
    <source>
        <dbReference type="Proteomes" id="UP000249123"/>
    </source>
</evidence>
<dbReference type="EMBL" id="AWFB01000034">
    <property type="protein sequence ID" value="RAN32267.1"/>
    <property type="molecule type" value="Genomic_DNA"/>
</dbReference>
<comment type="caution">
    <text evidence="7">The sequence shown here is derived from an EMBL/GenBank/DDBJ whole genome shotgun (WGS) entry which is preliminary data.</text>
</comment>
<dbReference type="InterPro" id="IPR044770">
    <property type="entry name" value="MFS_spinster-like"/>
</dbReference>
<accession>A0A328JVG0</accession>
<proteinExistence type="predicted"/>
<keyword evidence="8" id="KW-1185">Reference proteome</keyword>
<feature type="domain" description="Major facilitator superfamily (MFS) profile" evidence="6">
    <location>
        <begin position="27"/>
        <end position="489"/>
    </location>
</feature>
<protein>
    <recommendedName>
        <fullName evidence="6">Major facilitator superfamily (MFS) profile domain-containing protein</fullName>
    </recommendedName>
</protein>
<dbReference type="CDD" id="cd17328">
    <property type="entry name" value="MFS_spinster_like"/>
    <property type="match status" value="1"/>
</dbReference>
<dbReference type="OrthoDB" id="7473300at2"/>
<dbReference type="Gene3D" id="1.20.1250.20">
    <property type="entry name" value="MFS general substrate transporter like domains"/>
    <property type="match status" value="1"/>
</dbReference>
<keyword evidence="5" id="KW-0472">Membrane</keyword>
<evidence type="ECO:0000259" key="6">
    <source>
        <dbReference type="PROSITE" id="PS50850"/>
    </source>
</evidence>
<dbReference type="SUPFAM" id="SSF103473">
    <property type="entry name" value="MFS general substrate transporter"/>
    <property type="match status" value="1"/>
</dbReference>
<evidence type="ECO:0000313" key="7">
    <source>
        <dbReference type="EMBL" id="RAN32267.1"/>
    </source>
</evidence>
<name>A0A062U682_9PROT</name>
<accession>A0A062U682</accession>
<evidence type="ECO:0000256" key="3">
    <source>
        <dbReference type="ARBA" id="ARBA00022692"/>
    </source>
</evidence>
<keyword evidence="4" id="KW-1133">Transmembrane helix</keyword>
<dbReference type="RefSeq" id="WP_034824914.1">
    <property type="nucleotide sequence ID" value="NZ_AWFA01000008.1"/>
</dbReference>